<reference evidence="4" key="1">
    <citation type="submission" date="2016-05" db="EMBL/GenBank/DDBJ databases">
        <authorList>
            <person name="Lavstsen T."/>
            <person name="Jespersen J.S."/>
        </authorList>
    </citation>
    <scope>NUCLEOTIDE SEQUENCE</scope>
    <source>
        <tissue evidence="4">Brain</tissue>
    </source>
</reference>
<gene>
    <name evidence="4" type="primary">Nfu_g_1_020970</name>
    <name evidence="3" type="ORF">G4P62_010420</name>
</gene>
<dbReference type="KEGG" id="nfu:107385664"/>
<name>A0A1A8AER2_NOTFU</name>
<sequence length="312" mass="34800">MNSVDGSGSPRKRTISRGMSEDESLLSIIKEAESSSRRLIRSESRTGSLRKRTDSQQSDQDLLMGLPDMLELQASYDEVVQELRGLEVQREALLFQVDVLQDSLEGVEELLAEAQREAGQAGLALEQEREARRKMERLVSSLMQEVERLKEERHNKAPVTIMNELPLNVPSEVNKDLQKEEKDSTLHGPHGQDILDGGPAREGEGGVMMKLKRMVSQPLGQMPSLSLNNMVSIDGVLRRPYQNHASEDGRDLSPDRNDSEKSAYEDASAETPEQDKLFPGDEELPHDVENKEKGPDNGQTLELNNTDACILS</sequence>
<dbReference type="EMBL" id="JAAVVJ010000014">
    <property type="protein sequence ID" value="KAF7208560.1"/>
    <property type="molecule type" value="Genomic_DNA"/>
</dbReference>
<dbReference type="OrthoDB" id="8896680at2759"/>
<protein>
    <submittedName>
        <fullName evidence="3">Transcript variant X1</fullName>
    </submittedName>
</protein>
<feature type="coiled-coil region" evidence="1">
    <location>
        <begin position="69"/>
        <end position="152"/>
    </location>
</feature>
<feature type="region of interest" description="Disordered" evidence="2">
    <location>
        <begin position="1"/>
        <end position="22"/>
    </location>
</feature>
<reference evidence="4" key="2">
    <citation type="submission" date="2016-06" db="EMBL/GenBank/DDBJ databases">
        <title>The genome of a short-lived fish provides insights into sex chromosome evolution and the genetic control of aging.</title>
        <authorList>
            <person name="Reichwald K."/>
            <person name="Felder M."/>
            <person name="Petzold A."/>
            <person name="Koch P."/>
            <person name="Groth M."/>
            <person name="Platzer M."/>
        </authorList>
    </citation>
    <scope>NUCLEOTIDE SEQUENCE</scope>
    <source>
        <tissue evidence="4">Brain</tissue>
    </source>
</reference>
<feature type="compositionally biased region" description="Basic and acidic residues" evidence="2">
    <location>
        <begin position="245"/>
        <end position="264"/>
    </location>
</feature>
<feature type="region of interest" description="Disordered" evidence="2">
    <location>
        <begin position="177"/>
        <end position="204"/>
    </location>
</feature>
<reference evidence="3" key="3">
    <citation type="submission" date="2020-03" db="EMBL/GenBank/DDBJ databases">
        <title>Intra-Species Differences in Population Size shape Life History and Genome Evolution.</title>
        <authorList>
            <person name="Willemsen D."/>
            <person name="Cui R."/>
            <person name="Valenzano D.R."/>
        </authorList>
    </citation>
    <scope>NUCLEOTIDE SEQUENCE</scope>
    <source>
        <strain evidence="3">GRZ</strain>
        <tissue evidence="3">Whole</tissue>
    </source>
</reference>
<evidence type="ECO:0000256" key="2">
    <source>
        <dbReference type="SAM" id="MobiDB-lite"/>
    </source>
</evidence>
<keyword evidence="1" id="KW-0175">Coiled coil</keyword>
<evidence type="ECO:0000313" key="3">
    <source>
        <dbReference type="EMBL" id="KAF7208560.1"/>
    </source>
</evidence>
<proteinExistence type="predicted"/>
<feature type="region of interest" description="Disordered" evidence="2">
    <location>
        <begin position="240"/>
        <end position="312"/>
    </location>
</feature>
<feature type="region of interest" description="Disordered" evidence="2">
    <location>
        <begin position="34"/>
        <end position="60"/>
    </location>
</feature>
<dbReference type="Proteomes" id="UP000822369">
    <property type="component" value="Chromosome 14"/>
</dbReference>
<evidence type="ECO:0000256" key="1">
    <source>
        <dbReference type="SAM" id="Coils"/>
    </source>
</evidence>
<organism evidence="4">
    <name type="scientific">Nothobranchius furzeri</name>
    <name type="common">Turquoise killifish</name>
    <dbReference type="NCBI Taxonomy" id="105023"/>
    <lineage>
        <taxon>Eukaryota</taxon>
        <taxon>Metazoa</taxon>
        <taxon>Chordata</taxon>
        <taxon>Craniata</taxon>
        <taxon>Vertebrata</taxon>
        <taxon>Euteleostomi</taxon>
        <taxon>Actinopterygii</taxon>
        <taxon>Neopterygii</taxon>
        <taxon>Teleostei</taxon>
        <taxon>Neoteleostei</taxon>
        <taxon>Acanthomorphata</taxon>
        <taxon>Ovalentaria</taxon>
        <taxon>Atherinomorphae</taxon>
        <taxon>Cyprinodontiformes</taxon>
        <taxon>Nothobranchiidae</taxon>
        <taxon>Nothobranchius</taxon>
    </lineage>
</organism>
<dbReference type="EMBL" id="HADY01014461">
    <property type="protein sequence ID" value="SBP52946.1"/>
    <property type="molecule type" value="Transcribed_RNA"/>
</dbReference>
<dbReference type="Gene3D" id="1.20.5.4090">
    <property type="match status" value="1"/>
</dbReference>
<dbReference type="AlphaFoldDB" id="A0A1A8AER2"/>
<feature type="compositionally biased region" description="Polar residues" evidence="2">
    <location>
        <begin position="297"/>
        <end position="312"/>
    </location>
</feature>
<evidence type="ECO:0000313" key="4">
    <source>
        <dbReference type="EMBL" id="SBP52946.1"/>
    </source>
</evidence>
<feature type="compositionally biased region" description="Basic and acidic residues" evidence="2">
    <location>
        <begin position="34"/>
        <end position="44"/>
    </location>
</feature>
<dbReference type="EMBL" id="HAEJ01008089">
    <property type="protein sequence ID" value="SBS48546.1"/>
    <property type="molecule type" value="Transcribed_RNA"/>
</dbReference>
<accession>A0A1A8AER2</accession>
<feature type="compositionally biased region" description="Basic and acidic residues" evidence="2">
    <location>
        <begin position="273"/>
        <end position="295"/>
    </location>
</feature>